<dbReference type="AlphaFoldDB" id="A0A381ZIX3"/>
<evidence type="ECO:0000256" key="1">
    <source>
        <dbReference type="ARBA" id="ARBA00005854"/>
    </source>
</evidence>
<proteinExistence type="inferred from homology"/>
<feature type="non-terminal residue" evidence="5">
    <location>
        <position position="1"/>
    </location>
</feature>
<organism evidence="5">
    <name type="scientific">marine metagenome</name>
    <dbReference type="NCBI Taxonomy" id="408172"/>
    <lineage>
        <taxon>unclassified sequences</taxon>
        <taxon>metagenomes</taxon>
        <taxon>ecological metagenomes</taxon>
    </lineage>
</organism>
<feature type="domain" description="D-isomer specific 2-hydroxyacid dehydrogenase catalytic" evidence="3">
    <location>
        <begin position="6"/>
        <end position="321"/>
    </location>
</feature>
<dbReference type="Pfam" id="PF00389">
    <property type="entry name" value="2-Hacid_dh"/>
    <property type="match status" value="1"/>
</dbReference>
<dbReference type="InterPro" id="IPR036291">
    <property type="entry name" value="NAD(P)-bd_dom_sf"/>
</dbReference>
<dbReference type="CDD" id="cd05301">
    <property type="entry name" value="GDH"/>
    <property type="match status" value="1"/>
</dbReference>
<dbReference type="EMBL" id="UINC01021417">
    <property type="protein sequence ID" value="SVA88921.1"/>
    <property type="molecule type" value="Genomic_DNA"/>
</dbReference>
<dbReference type="PROSITE" id="PS00671">
    <property type="entry name" value="D_2_HYDROXYACID_DH_3"/>
    <property type="match status" value="1"/>
</dbReference>
<dbReference type="GO" id="GO:0051287">
    <property type="term" value="F:NAD binding"/>
    <property type="evidence" value="ECO:0007669"/>
    <property type="project" value="InterPro"/>
</dbReference>
<comment type="similarity">
    <text evidence="1">Belongs to the D-isomer specific 2-hydroxyacid dehydrogenase family.</text>
</comment>
<dbReference type="PROSITE" id="PS00670">
    <property type="entry name" value="D_2_HYDROXYACID_DH_2"/>
    <property type="match status" value="1"/>
</dbReference>
<dbReference type="GO" id="GO:0005829">
    <property type="term" value="C:cytosol"/>
    <property type="evidence" value="ECO:0007669"/>
    <property type="project" value="TreeGrafter"/>
</dbReference>
<dbReference type="GO" id="GO:0016618">
    <property type="term" value="F:hydroxypyruvate reductase [NAD(P)H] activity"/>
    <property type="evidence" value="ECO:0007669"/>
    <property type="project" value="TreeGrafter"/>
</dbReference>
<dbReference type="SUPFAM" id="SSF51735">
    <property type="entry name" value="NAD(P)-binding Rossmann-fold domains"/>
    <property type="match status" value="1"/>
</dbReference>
<gene>
    <name evidence="5" type="ORF">METZ01_LOCUS141775</name>
</gene>
<dbReference type="InterPro" id="IPR050223">
    <property type="entry name" value="D-isomer_2-hydroxyacid_DH"/>
</dbReference>
<evidence type="ECO:0000259" key="3">
    <source>
        <dbReference type="Pfam" id="PF00389"/>
    </source>
</evidence>
<name>A0A381ZIX3_9ZZZZ</name>
<keyword evidence="2" id="KW-0560">Oxidoreductase</keyword>
<dbReference type="PANTHER" id="PTHR10996:SF257">
    <property type="entry name" value="GLYOXYLATE REDUCTASE 1"/>
    <property type="match status" value="1"/>
</dbReference>
<dbReference type="InterPro" id="IPR006140">
    <property type="entry name" value="D-isomer_DH_NAD-bd"/>
</dbReference>
<protein>
    <recommendedName>
        <fullName evidence="6">D-glycerate dehydrogenase</fullName>
    </recommendedName>
</protein>
<dbReference type="InterPro" id="IPR029753">
    <property type="entry name" value="D-isomer_DH_CS"/>
</dbReference>
<evidence type="ECO:0008006" key="6">
    <source>
        <dbReference type="Google" id="ProtNLM"/>
    </source>
</evidence>
<dbReference type="InterPro" id="IPR006139">
    <property type="entry name" value="D-isomer_2_OHA_DH_cat_dom"/>
</dbReference>
<reference evidence="5" key="1">
    <citation type="submission" date="2018-05" db="EMBL/GenBank/DDBJ databases">
        <authorList>
            <person name="Lanie J.A."/>
            <person name="Ng W.-L."/>
            <person name="Kazmierczak K.M."/>
            <person name="Andrzejewski T.M."/>
            <person name="Davidsen T.M."/>
            <person name="Wayne K.J."/>
            <person name="Tettelin H."/>
            <person name="Glass J.I."/>
            <person name="Rusch D."/>
            <person name="Podicherti R."/>
            <person name="Tsui H.-C.T."/>
            <person name="Winkler M.E."/>
        </authorList>
    </citation>
    <scope>NUCLEOTIDE SEQUENCE</scope>
</reference>
<dbReference type="Pfam" id="PF02826">
    <property type="entry name" value="2-Hacid_dh_C"/>
    <property type="match status" value="1"/>
</dbReference>
<dbReference type="SUPFAM" id="SSF52283">
    <property type="entry name" value="Formate/glycerate dehydrogenase catalytic domain-like"/>
    <property type="match status" value="1"/>
</dbReference>
<dbReference type="GO" id="GO:0030267">
    <property type="term" value="F:glyoxylate reductase (NADPH) activity"/>
    <property type="evidence" value="ECO:0007669"/>
    <property type="project" value="TreeGrafter"/>
</dbReference>
<feature type="domain" description="D-isomer specific 2-hydroxyacid dehydrogenase NAD-binding" evidence="4">
    <location>
        <begin position="111"/>
        <end position="289"/>
    </location>
</feature>
<dbReference type="Gene3D" id="3.40.50.720">
    <property type="entry name" value="NAD(P)-binding Rossmann-like Domain"/>
    <property type="match status" value="2"/>
</dbReference>
<dbReference type="FunFam" id="3.40.50.720:FF:000462">
    <property type="entry name" value="Glyoxylate reductase (NADP+)"/>
    <property type="match status" value="1"/>
</dbReference>
<sequence length="328" mass="36233">VARPTVFITRKVHHEALSLIGEECDIDLWEQDKPPPHQLLCNRGNNVDGIMTNVMDRIDVGFLDAAAKLKVISQIAVGLDNIDIVEATRRKIPVGYTPGIVSEVTADHTMGILLASAHRLAESERWVRNGQWKIAFHPLFWLGSEVHHSTLGIIGMGRIGSEVAKRAQAFDMKILYNSPTRKPLVESKFGAKYTTLDALLKQSDFVSIHCPLSKDTRDLIGAKEFKLMKSTAILINTARGPIVNSRQLYLALKSHAITYAALDVTDPEPLNADDPLLTLDNIIITPHLGSATESTRKKMTMIAAHNLLRGIRGDTLIHCANPEALKKH</sequence>
<accession>A0A381ZIX3</accession>
<evidence type="ECO:0000313" key="5">
    <source>
        <dbReference type="EMBL" id="SVA88921.1"/>
    </source>
</evidence>
<dbReference type="PANTHER" id="PTHR10996">
    <property type="entry name" value="2-HYDROXYACID DEHYDROGENASE-RELATED"/>
    <property type="match status" value="1"/>
</dbReference>
<evidence type="ECO:0000256" key="2">
    <source>
        <dbReference type="ARBA" id="ARBA00023002"/>
    </source>
</evidence>
<evidence type="ECO:0000259" key="4">
    <source>
        <dbReference type="Pfam" id="PF02826"/>
    </source>
</evidence>